<dbReference type="KEGG" id="baqk:QN215_01955"/>
<organism evidence="1">
    <name type="scientific">Bifidobacterium aquikefiricola</name>
    <dbReference type="NCBI Taxonomy" id="3059038"/>
    <lineage>
        <taxon>Bacteria</taxon>
        <taxon>Bacillati</taxon>
        <taxon>Actinomycetota</taxon>
        <taxon>Actinomycetes</taxon>
        <taxon>Bifidobacteriales</taxon>
        <taxon>Bifidobacteriaceae</taxon>
        <taxon>Bifidobacterium</taxon>
    </lineage>
</organism>
<sequence length="108" mass="12735">MTDRAGRIRTRFDLSAETRRHLRIMAAEGDISMSRALEQLIDVEWQEEHTPDLYRVRKIRSHADERHDMVMKWHREGKSVAWIWSALPEHLHATTAVIEAIIKEADHD</sequence>
<proteinExistence type="predicted"/>
<protein>
    <recommendedName>
        <fullName evidence="2">Antitoxin</fullName>
    </recommendedName>
</protein>
<gene>
    <name evidence="1" type="ORF">QN215_01955</name>
</gene>
<evidence type="ECO:0000313" key="1">
    <source>
        <dbReference type="EMBL" id="XDS44917.1"/>
    </source>
</evidence>
<evidence type="ECO:0008006" key="2">
    <source>
        <dbReference type="Google" id="ProtNLM"/>
    </source>
</evidence>
<dbReference type="AlphaFoldDB" id="A0AB39U7H8"/>
<accession>A0AB39U7H8</accession>
<reference evidence="1" key="1">
    <citation type="submission" date="2023-07" db="EMBL/GenBank/DDBJ databases">
        <title>Bifidobacterium aquikefiriaerophilum sp. nov. and Bifidobacterium eccum sp. nov., isolated from water kefir.</title>
        <authorList>
            <person name="Breselge S."/>
            <person name="Bellassi P."/>
            <person name="Barcenilla C."/>
            <person name="Alvarez-Ordonez A."/>
            <person name="Morelli L."/>
            <person name="Cotter P.D."/>
        </authorList>
    </citation>
    <scope>NUCLEOTIDE SEQUENCE</scope>
    <source>
        <strain evidence="1">WK041_4_12</strain>
    </source>
</reference>
<dbReference type="RefSeq" id="WP_369344464.1">
    <property type="nucleotide sequence ID" value="NZ_CP129674.1"/>
</dbReference>
<dbReference type="EMBL" id="CP129674">
    <property type="protein sequence ID" value="XDS44917.1"/>
    <property type="molecule type" value="Genomic_DNA"/>
</dbReference>
<name>A0AB39U7H8_9BIFI</name>